<dbReference type="AlphaFoldDB" id="A0A9K3CPX9"/>
<keyword evidence="3" id="KW-1185">Reference proteome</keyword>
<proteinExistence type="predicted"/>
<organism evidence="2 3">
    <name type="scientific">Kipferlia bialata</name>
    <dbReference type="NCBI Taxonomy" id="797122"/>
    <lineage>
        <taxon>Eukaryota</taxon>
        <taxon>Metamonada</taxon>
        <taxon>Carpediemonas-like organisms</taxon>
        <taxon>Kipferlia</taxon>
    </lineage>
</organism>
<feature type="compositionally biased region" description="Low complexity" evidence="1">
    <location>
        <begin position="1"/>
        <end position="19"/>
    </location>
</feature>
<name>A0A9K3CPX9_9EUKA</name>
<gene>
    <name evidence="2" type="ORF">KIPB_000106</name>
</gene>
<accession>A0A9K3CPX9</accession>
<evidence type="ECO:0000313" key="2">
    <source>
        <dbReference type="EMBL" id="GIQ79459.1"/>
    </source>
</evidence>
<feature type="region of interest" description="Disordered" evidence="1">
    <location>
        <begin position="1"/>
        <end position="22"/>
    </location>
</feature>
<dbReference type="Proteomes" id="UP000265618">
    <property type="component" value="Unassembled WGS sequence"/>
</dbReference>
<comment type="caution">
    <text evidence="2">The sequence shown here is derived from an EMBL/GenBank/DDBJ whole genome shotgun (WGS) entry which is preliminary data.</text>
</comment>
<sequence>MISPRVVSREVSSSLTVSTAPPDLDAYRSEAQRQYVETNGRPSQMIRPEASGTASRVVANDRTMTTQTEYTAMASEAANAPRTAPTPTDPNLRQTHFSLGQERTQGGGPAPPIPYPTSQYASTFVDRQFTAPERPHTQSLRESHLSFPLSQEKMQTTAQRMYSVHSNEAGVQARGTMIVPGGTGAGSAVAVGTAGSGSSQAQAREGDRFRTVNMADFQQHSIGDTAVKATKPDSNAHFTLGDTRDFAVNTEYRGQFVERSLPSDYYADMFK</sequence>
<evidence type="ECO:0000313" key="3">
    <source>
        <dbReference type="Proteomes" id="UP000265618"/>
    </source>
</evidence>
<dbReference type="EMBL" id="BDIP01000010">
    <property type="protein sequence ID" value="GIQ79459.1"/>
    <property type="molecule type" value="Genomic_DNA"/>
</dbReference>
<protein>
    <submittedName>
        <fullName evidence="2">Uncharacterized protein</fullName>
    </submittedName>
</protein>
<reference evidence="2 3" key="1">
    <citation type="journal article" date="2018" name="PLoS ONE">
        <title>The draft genome of Kipferlia bialata reveals reductive genome evolution in fornicate parasites.</title>
        <authorList>
            <person name="Tanifuji G."/>
            <person name="Takabayashi S."/>
            <person name="Kume K."/>
            <person name="Takagi M."/>
            <person name="Nakayama T."/>
            <person name="Kamikawa R."/>
            <person name="Inagaki Y."/>
            <person name="Hashimoto T."/>
        </authorList>
    </citation>
    <scope>NUCLEOTIDE SEQUENCE [LARGE SCALE GENOMIC DNA]</scope>
    <source>
        <strain evidence="2">NY0173</strain>
    </source>
</reference>
<evidence type="ECO:0000256" key="1">
    <source>
        <dbReference type="SAM" id="MobiDB-lite"/>
    </source>
</evidence>